<dbReference type="PANTHER" id="PTHR48069:SF3">
    <property type="entry name" value="DIHYDROFOLATE REDUCTASE"/>
    <property type="match status" value="1"/>
</dbReference>
<dbReference type="PIRSF" id="PIRSF000194">
    <property type="entry name" value="DHFR"/>
    <property type="match status" value="1"/>
</dbReference>
<dbReference type="FunFam" id="3.40.430.10:FF:000001">
    <property type="entry name" value="Dihydrofolate reductase"/>
    <property type="match status" value="1"/>
</dbReference>
<dbReference type="RefSeq" id="WP_106447438.1">
    <property type="nucleotide sequence ID" value="NZ_CP027669.1"/>
</dbReference>
<gene>
    <name evidence="11" type="ORF">C6571_15235</name>
</gene>
<organism evidence="11 12">
    <name type="scientific">Simplicispira suum</name>
    <dbReference type="NCBI Taxonomy" id="2109915"/>
    <lineage>
        <taxon>Bacteria</taxon>
        <taxon>Pseudomonadati</taxon>
        <taxon>Pseudomonadota</taxon>
        <taxon>Betaproteobacteria</taxon>
        <taxon>Burkholderiales</taxon>
        <taxon>Comamonadaceae</taxon>
        <taxon>Simplicispira</taxon>
    </lineage>
</organism>
<dbReference type="PROSITE" id="PS00075">
    <property type="entry name" value="DHFR_1"/>
    <property type="match status" value="1"/>
</dbReference>
<dbReference type="GO" id="GO:0046654">
    <property type="term" value="P:tetrahydrofolate biosynthetic process"/>
    <property type="evidence" value="ECO:0007669"/>
    <property type="project" value="UniProtKB-UniPathway"/>
</dbReference>
<dbReference type="GO" id="GO:0005829">
    <property type="term" value="C:cytosol"/>
    <property type="evidence" value="ECO:0007669"/>
    <property type="project" value="TreeGrafter"/>
</dbReference>
<accession>A0A2S0N3B3</accession>
<dbReference type="SUPFAM" id="SSF53597">
    <property type="entry name" value="Dihydrofolate reductase-like"/>
    <property type="match status" value="1"/>
</dbReference>
<evidence type="ECO:0000259" key="10">
    <source>
        <dbReference type="PROSITE" id="PS51330"/>
    </source>
</evidence>
<dbReference type="GO" id="GO:0046452">
    <property type="term" value="P:dihydrofolate metabolic process"/>
    <property type="evidence" value="ECO:0007669"/>
    <property type="project" value="TreeGrafter"/>
</dbReference>
<evidence type="ECO:0000256" key="3">
    <source>
        <dbReference type="ARBA" id="ARBA00012856"/>
    </source>
</evidence>
<keyword evidence="4 8" id="KW-0554">One-carbon metabolism</keyword>
<dbReference type="GO" id="GO:0004146">
    <property type="term" value="F:dihydrofolate reductase activity"/>
    <property type="evidence" value="ECO:0007669"/>
    <property type="project" value="UniProtKB-EC"/>
</dbReference>
<evidence type="ECO:0000256" key="4">
    <source>
        <dbReference type="ARBA" id="ARBA00022563"/>
    </source>
</evidence>
<dbReference type="PANTHER" id="PTHR48069">
    <property type="entry name" value="DIHYDROFOLATE REDUCTASE"/>
    <property type="match status" value="1"/>
</dbReference>
<dbReference type="EC" id="1.5.1.3" evidence="3 8"/>
<dbReference type="GO" id="GO:0046655">
    <property type="term" value="P:folic acid metabolic process"/>
    <property type="evidence" value="ECO:0007669"/>
    <property type="project" value="TreeGrafter"/>
</dbReference>
<dbReference type="CDD" id="cd00209">
    <property type="entry name" value="DHFR"/>
    <property type="match status" value="1"/>
</dbReference>
<dbReference type="GO" id="GO:0070401">
    <property type="term" value="F:NADP+ binding"/>
    <property type="evidence" value="ECO:0007669"/>
    <property type="project" value="UniProtKB-ARBA"/>
</dbReference>
<dbReference type="GO" id="GO:0006730">
    <property type="term" value="P:one-carbon metabolic process"/>
    <property type="evidence" value="ECO:0007669"/>
    <property type="project" value="UniProtKB-KW"/>
</dbReference>
<dbReference type="PROSITE" id="PS51330">
    <property type="entry name" value="DHFR_2"/>
    <property type="match status" value="1"/>
</dbReference>
<reference evidence="11 12" key="1">
    <citation type="submission" date="2018-03" db="EMBL/GenBank/DDBJ databases">
        <title>Genome sequencing of Simplicispira sp.</title>
        <authorList>
            <person name="Kim S.-J."/>
            <person name="Heo J."/>
            <person name="Kwon S.-W."/>
        </authorList>
    </citation>
    <scope>NUCLEOTIDE SEQUENCE [LARGE SCALE GENOMIC DNA]</scope>
    <source>
        <strain evidence="11 12">SC1-8</strain>
    </source>
</reference>
<dbReference type="InterPro" id="IPR012259">
    <property type="entry name" value="DHFR"/>
</dbReference>
<dbReference type="EMBL" id="CP027669">
    <property type="protein sequence ID" value="AVO42461.1"/>
    <property type="molecule type" value="Genomic_DNA"/>
</dbReference>
<evidence type="ECO:0000256" key="8">
    <source>
        <dbReference type="PIRNR" id="PIRNR000194"/>
    </source>
</evidence>
<dbReference type="OrthoDB" id="9804315at2"/>
<evidence type="ECO:0000256" key="9">
    <source>
        <dbReference type="RuleBase" id="RU004474"/>
    </source>
</evidence>
<dbReference type="Proteomes" id="UP000239326">
    <property type="component" value="Chromosome"/>
</dbReference>
<dbReference type="Gene3D" id="3.40.430.10">
    <property type="entry name" value="Dihydrofolate Reductase, subunit A"/>
    <property type="match status" value="1"/>
</dbReference>
<keyword evidence="12" id="KW-1185">Reference proteome</keyword>
<evidence type="ECO:0000256" key="6">
    <source>
        <dbReference type="ARBA" id="ARBA00023002"/>
    </source>
</evidence>
<protein>
    <recommendedName>
        <fullName evidence="3 8">Dihydrofolate reductase</fullName>
        <ecNumber evidence="3 8">1.5.1.3</ecNumber>
    </recommendedName>
</protein>
<evidence type="ECO:0000256" key="5">
    <source>
        <dbReference type="ARBA" id="ARBA00022857"/>
    </source>
</evidence>
<proteinExistence type="inferred from homology"/>
<comment type="function">
    <text evidence="7 8">Key enzyme in folate metabolism. Catalyzes an essential reaction for de novo glycine and purine synthesis, and for DNA precursor synthesis.</text>
</comment>
<dbReference type="KEGG" id="simp:C6571_15235"/>
<dbReference type="AlphaFoldDB" id="A0A2S0N3B3"/>
<name>A0A2S0N3B3_9BURK</name>
<keyword evidence="6 8" id="KW-0560">Oxidoreductase</keyword>
<keyword evidence="5 8" id="KW-0521">NADP</keyword>
<comment type="pathway">
    <text evidence="1 8">Cofactor biosynthesis; tetrahydrofolate biosynthesis; 5,6,7,8-tetrahydrofolate from 7,8-dihydrofolate: step 1/1.</text>
</comment>
<evidence type="ECO:0000313" key="12">
    <source>
        <dbReference type="Proteomes" id="UP000239326"/>
    </source>
</evidence>
<comment type="catalytic activity">
    <reaction evidence="8">
        <text>(6S)-5,6,7,8-tetrahydrofolate + NADP(+) = 7,8-dihydrofolate + NADPH + H(+)</text>
        <dbReference type="Rhea" id="RHEA:15009"/>
        <dbReference type="ChEBI" id="CHEBI:15378"/>
        <dbReference type="ChEBI" id="CHEBI:57451"/>
        <dbReference type="ChEBI" id="CHEBI:57453"/>
        <dbReference type="ChEBI" id="CHEBI:57783"/>
        <dbReference type="ChEBI" id="CHEBI:58349"/>
        <dbReference type="EC" id="1.5.1.3"/>
    </reaction>
</comment>
<evidence type="ECO:0000256" key="2">
    <source>
        <dbReference type="ARBA" id="ARBA00009539"/>
    </source>
</evidence>
<dbReference type="UniPathway" id="UPA00077">
    <property type="reaction ID" value="UER00158"/>
</dbReference>
<dbReference type="InterPro" id="IPR001796">
    <property type="entry name" value="DHFR_dom"/>
</dbReference>
<dbReference type="Pfam" id="PF00186">
    <property type="entry name" value="DHFR_1"/>
    <property type="match status" value="1"/>
</dbReference>
<dbReference type="InterPro" id="IPR017925">
    <property type="entry name" value="DHFR_CS"/>
</dbReference>
<dbReference type="PRINTS" id="PR00070">
    <property type="entry name" value="DHFR"/>
</dbReference>
<evidence type="ECO:0000313" key="11">
    <source>
        <dbReference type="EMBL" id="AVO42461.1"/>
    </source>
</evidence>
<evidence type="ECO:0000256" key="1">
    <source>
        <dbReference type="ARBA" id="ARBA00004903"/>
    </source>
</evidence>
<dbReference type="InterPro" id="IPR024072">
    <property type="entry name" value="DHFR-like_dom_sf"/>
</dbReference>
<comment type="similarity">
    <text evidence="2 8 9">Belongs to the dihydrofolate reductase family.</text>
</comment>
<feature type="domain" description="DHFR" evidence="10">
    <location>
        <begin position="2"/>
        <end position="160"/>
    </location>
</feature>
<sequence>MKVNLIYARAANGVIGKDGRMPWHLPEDLAHFKRLTGGCPVVMGRKTWDSLPARFRPLPGRSNIVITRQENWHENGVQRTSSLGEALQLCESSDTVWVIGGAQIYAQALPLADAVEVTEIERDYAGDAYAPELGPEWVEQSRERLQAQDGTPLSFVRYERARR</sequence>
<evidence type="ECO:0000256" key="7">
    <source>
        <dbReference type="ARBA" id="ARBA00025067"/>
    </source>
</evidence>